<feature type="signal peptide" evidence="10">
    <location>
        <begin position="1"/>
        <end position="25"/>
    </location>
</feature>
<accession>A0ABY4SRD4</accession>
<dbReference type="NCBIfam" id="TIGR01782">
    <property type="entry name" value="TonB-Xanth-Caul"/>
    <property type="match status" value="1"/>
</dbReference>
<reference evidence="13" key="1">
    <citation type="submission" date="2022-05" db="EMBL/GenBank/DDBJ databases">
        <title>Brevundimonas albigilva TT17 genome sequence.</title>
        <authorList>
            <person name="Lee K."/>
            <person name="Son H."/>
        </authorList>
    </citation>
    <scope>NUCLEOTIDE SEQUENCE</scope>
    <source>
        <strain evidence="13">TT17</strain>
    </source>
</reference>
<evidence type="ECO:0000256" key="4">
    <source>
        <dbReference type="ARBA" id="ARBA00022692"/>
    </source>
</evidence>
<dbReference type="InterPro" id="IPR036942">
    <property type="entry name" value="Beta-barrel_TonB_sf"/>
</dbReference>
<evidence type="ECO:0000313" key="14">
    <source>
        <dbReference type="Proteomes" id="UP001055429"/>
    </source>
</evidence>
<organism evidence="13 14">
    <name type="scientific">Brevundimonas albigilva</name>
    <dbReference type="NCBI Taxonomy" id="1312364"/>
    <lineage>
        <taxon>Bacteria</taxon>
        <taxon>Pseudomonadati</taxon>
        <taxon>Pseudomonadota</taxon>
        <taxon>Alphaproteobacteria</taxon>
        <taxon>Caulobacterales</taxon>
        <taxon>Caulobacteraceae</taxon>
        <taxon>Brevundimonas</taxon>
    </lineage>
</organism>
<name>A0ABY4SRD4_9CAUL</name>
<feature type="domain" description="TonB-dependent receptor plug" evidence="12">
    <location>
        <begin position="54"/>
        <end position="164"/>
    </location>
</feature>
<sequence>MSIRHALLAGSVSALALVASGQAFAQTADEPVSTVDEVIVTGIRASLQQSLTTKRNADAIIDVVTAEDVGKFPSSNVAEAITIIPGVTVDRAFGQGEKVSILGTDPALNRTLLNGQTVASADWFILDQPGRTFNYALLAPQIVGRVEVFKSPEARIDEGSIGGTVDVLTRRPLDLTGATTASGALTYLYNDRSEEGDLQYSLLGGWHNENRTFGVLVSAQHAKDSLRRDGLESYGTIPASYYNGGNPENPGADAIANGNCVGDCAATLLANPDARGLNSFGTHFFNQTRERDSYTVALQWRPVEQLDLNFDWLHVDATYDNINQSLFAFQGNTWNSLGALTDIEVEDGVITYAAFNNALSVLDVQYREAEMTTDSYHLDGKWRGEGWDLSGDVGYSKADGGTQRQLFGEFLNWADYEVDFRGAPGSPGVLTYTDPANNDVLSNPAKFSFDGGWGAGDPSVGPDGYNAGWGGNIVSKPTTDEETYGQVDLGFDRAGFFDRFQFGYKYRKHETDQKMSGVTVQIYGAPDNASLFSPGQVPGNYLDGFDGVNDQMRNRFSVDGDALADYIEAGEYLRPWQAAPVPTIFGNAEFTAQNWNVQETINAFYGQANFENDLLRGNIGLRYVRTESDSGGYVCVNQTASGCGTTAADWEWSVTSKEYDDFLPSLNVAINAAEDVIIRVAAAKVIARPNYADMSNYFWLSDQILTGGGGNPDLDPYESTNLNLAAEWYFQPEAILSAEVFYKDISNYILQQTAPEQHFNQAQNAVTTYQISRPTNAGSAELKGLSVAYQQTFGYGFGVLANYTLVDGEADNGQDLPFNSKHQVNLSPFYESGPFSARVTYTWRSKYFTGLDRGDALYVRDVDTLDATAGYRFNDNVSLTVSGQNLLDSEYYSYANTVALPRGVYRTGRKLMATLAVEF</sequence>
<dbReference type="InterPro" id="IPR010104">
    <property type="entry name" value="TonB_rcpt_bac"/>
</dbReference>
<evidence type="ECO:0000256" key="8">
    <source>
        <dbReference type="PROSITE-ProRule" id="PRU01360"/>
    </source>
</evidence>
<keyword evidence="14" id="KW-1185">Reference proteome</keyword>
<keyword evidence="2 8" id="KW-0813">Transport</keyword>
<dbReference type="RefSeq" id="WP_249750821.1">
    <property type="nucleotide sequence ID" value="NZ_CP097298.1"/>
</dbReference>
<keyword evidence="10" id="KW-0732">Signal</keyword>
<dbReference type="SUPFAM" id="SSF56935">
    <property type="entry name" value="Porins"/>
    <property type="match status" value="1"/>
</dbReference>
<evidence type="ECO:0000256" key="7">
    <source>
        <dbReference type="ARBA" id="ARBA00023237"/>
    </source>
</evidence>
<dbReference type="InterPro" id="IPR012910">
    <property type="entry name" value="Plug_dom"/>
</dbReference>
<dbReference type="Pfam" id="PF00593">
    <property type="entry name" value="TonB_dep_Rec_b-barrel"/>
    <property type="match status" value="1"/>
</dbReference>
<dbReference type="InterPro" id="IPR000531">
    <property type="entry name" value="Beta-barrel_TonB"/>
</dbReference>
<evidence type="ECO:0000256" key="9">
    <source>
        <dbReference type="RuleBase" id="RU003357"/>
    </source>
</evidence>
<evidence type="ECO:0000256" key="1">
    <source>
        <dbReference type="ARBA" id="ARBA00004571"/>
    </source>
</evidence>
<keyword evidence="7 8" id="KW-0998">Cell outer membrane</keyword>
<feature type="chain" id="PRO_5046879568" evidence="10">
    <location>
        <begin position="26"/>
        <end position="919"/>
    </location>
</feature>
<evidence type="ECO:0000259" key="11">
    <source>
        <dbReference type="Pfam" id="PF00593"/>
    </source>
</evidence>
<protein>
    <submittedName>
        <fullName evidence="13">TonB-dependent receptor</fullName>
    </submittedName>
</protein>
<keyword evidence="5 9" id="KW-0798">TonB box</keyword>
<dbReference type="CDD" id="cd01347">
    <property type="entry name" value="ligand_gated_channel"/>
    <property type="match status" value="1"/>
</dbReference>
<evidence type="ECO:0000256" key="3">
    <source>
        <dbReference type="ARBA" id="ARBA00022452"/>
    </source>
</evidence>
<proteinExistence type="inferred from homology"/>
<dbReference type="PROSITE" id="PS52016">
    <property type="entry name" value="TONB_DEPENDENT_REC_3"/>
    <property type="match status" value="1"/>
</dbReference>
<dbReference type="Proteomes" id="UP001055429">
    <property type="component" value="Chromosome"/>
</dbReference>
<dbReference type="Pfam" id="PF07715">
    <property type="entry name" value="Plug"/>
    <property type="match status" value="1"/>
</dbReference>
<dbReference type="InterPro" id="IPR037066">
    <property type="entry name" value="Plug_dom_sf"/>
</dbReference>
<dbReference type="Gene3D" id="2.170.130.10">
    <property type="entry name" value="TonB-dependent receptor, plug domain"/>
    <property type="match status" value="1"/>
</dbReference>
<keyword evidence="6 8" id="KW-0472">Membrane</keyword>
<dbReference type="PANTHER" id="PTHR40980">
    <property type="entry name" value="PLUG DOMAIN-CONTAINING PROTEIN"/>
    <property type="match status" value="1"/>
</dbReference>
<evidence type="ECO:0000259" key="12">
    <source>
        <dbReference type="Pfam" id="PF07715"/>
    </source>
</evidence>
<keyword evidence="4 8" id="KW-0812">Transmembrane</keyword>
<dbReference type="EMBL" id="CP097649">
    <property type="protein sequence ID" value="URI16489.1"/>
    <property type="molecule type" value="Genomic_DNA"/>
</dbReference>
<comment type="similarity">
    <text evidence="8 9">Belongs to the TonB-dependent receptor family.</text>
</comment>
<evidence type="ECO:0000313" key="13">
    <source>
        <dbReference type="EMBL" id="URI16489.1"/>
    </source>
</evidence>
<evidence type="ECO:0000256" key="2">
    <source>
        <dbReference type="ARBA" id="ARBA00022448"/>
    </source>
</evidence>
<keyword evidence="3 8" id="KW-1134">Transmembrane beta strand</keyword>
<evidence type="ECO:0000256" key="6">
    <source>
        <dbReference type="ARBA" id="ARBA00023136"/>
    </source>
</evidence>
<comment type="subcellular location">
    <subcellularLocation>
        <location evidence="1 8">Cell outer membrane</location>
        <topology evidence="1 8">Multi-pass membrane protein</topology>
    </subcellularLocation>
</comment>
<dbReference type="InterPro" id="IPR039426">
    <property type="entry name" value="TonB-dep_rcpt-like"/>
</dbReference>
<dbReference type="PANTHER" id="PTHR40980:SF3">
    <property type="entry name" value="TONB-DEPENDENT RECEPTOR-LIKE BETA-BARREL DOMAIN-CONTAINING PROTEIN"/>
    <property type="match status" value="1"/>
</dbReference>
<dbReference type="Gene3D" id="2.40.170.20">
    <property type="entry name" value="TonB-dependent receptor, beta-barrel domain"/>
    <property type="match status" value="1"/>
</dbReference>
<evidence type="ECO:0000256" key="5">
    <source>
        <dbReference type="ARBA" id="ARBA00023077"/>
    </source>
</evidence>
<feature type="domain" description="TonB-dependent receptor-like beta-barrel" evidence="11">
    <location>
        <begin position="455"/>
        <end position="886"/>
    </location>
</feature>
<evidence type="ECO:0000256" key="10">
    <source>
        <dbReference type="SAM" id="SignalP"/>
    </source>
</evidence>
<gene>
    <name evidence="13" type="ORF">M8231_05800</name>
</gene>
<keyword evidence="13" id="KW-0675">Receptor</keyword>